<sequence>MRYRVMRLMLFFDLPVLTSEQRRNYRRFRKQLINEGFLMIQESVYVRVAINRKSAEFLEKRLLDVVPPEGIVQTLIVTEKQYASMNFLVGASIDDVKNNDDKVIII</sequence>
<dbReference type="NCBIfam" id="TIGR01573">
    <property type="entry name" value="cas2"/>
    <property type="match status" value="1"/>
</dbReference>
<dbReference type="GO" id="GO:0051607">
    <property type="term" value="P:defense response to virus"/>
    <property type="evidence" value="ECO:0007669"/>
    <property type="project" value="UniProtKB-UniRule"/>
</dbReference>
<comment type="cofactor">
    <cofactor evidence="1 9">
        <name>Mg(2+)</name>
        <dbReference type="ChEBI" id="CHEBI:18420"/>
    </cofactor>
</comment>
<dbReference type="SUPFAM" id="SSF143430">
    <property type="entry name" value="TTP0101/SSO1404-like"/>
    <property type="match status" value="1"/>
</dbReference>
<accession>A0A4P6YVY6</accession>
<comment type="subunit">
    <text evidence="9">Homodimer, forms a heterotetramer with a Cas1 homodimer.</text>
</comment>
<dbReference type="HAMAP" id="MF_01471">
    <property type="entry name" value="Cas2"/>
    <property type="match status" value="1"/>
</dbReference>
<evidence type="ECO:0000313" key="10">
    <source>
        <dbReference type="EMBL" id="QBO36923.1"/>
    </source>
</evidence>
<name>A0A4P6YVY6_9LACO</name>
<evidence type="ECO:0000256" key="6">
    <source>
        <dbReference type="ARBA" id="ARBA00022801"/>
    </source>
</evidence>
<organism evidence="10 11">
    <name type="scientific">Periweissella cryptocerci</name>
    <dbReference type="NCBI Taxonomy" id="2506420"/>
    <lineage>
        <taxon>Bacteria</taxon>
        <taxon>Bacillati</taxon>
        <taxon>Bacillota</taxon>
        <taxon>Bacilli</taxon>
        <taxon>Lactobacillales</taxon>
        <taxon>Lactobacillaceae</taxon>
        <taxon>Periweissella</taxon>
    </lineage>
</organism>
<dbReference type="Proteomes" id="UP000292886">
    <property type="component" value="Chromosome"/>
</dbReference>
<dbReference type="EMBL" id="CP037940">
    <property type="protein sequence ID" value="QBO36923.1"/>
    <property type="molecule type" value="Genomic_DNA"/>
</dbReference>
<dbReference type="Pfam" id="PF09827">
    <property type="entry name" value="CRISPR_Cas2"/>
    <property type="match status" value="1"/>
</dbReference>
<dbReference type="EC" id="3.1.-.-" evidence="9"/>
<keyword evidence="7 9" id="KW-0460">Magnesium</keyword>
<keyword evidence="8 9" id="KW-0051">Antiviral defense</keyword>
<evidence type="ECO:0000313" key="11">
    <source>
        <dbReference type="Proteomes" id="UP000292886"/>
    </source>
</evidence>
<dbReference type="InterPro" id="IPR019199">
    <property type="entry name" value="Virulence_VapD/CRISPR_Cas2"/>
</dbReference>
<keyword evidence="3 9" id="KW-0540">Nuclease</keyword>
<gene>
    <name evidence="9 10" type="primary">cas2</name>
    <name evidence="10" type="ORF">EQG49_10945</name>
</gene>
<feature type="binding site" evidence="9">
    <location>
        <position position="13"/>
    </location>
    <ligand>
        <name>Mg(2+)</name>
        <dbReference type="ChEBI" id="CHEBI:18420"/>
        <note>catalytic</note>
    </ligand>
</feature>
<dbReference type="GO" id="GO:0046872">
    <property type="term" value="F:metal ion binding"/>
    <property type="evidence" value="ECO:0007669"/>
    <property type="project" value="UniProtKB-UniRule"/>
</dbReference>
<dbReference type="GO" id="GO:0004521">
    <property type="term" value="F:RNA endonuclease activity"/>
    <property type="evidence" value="ECO:0007669"/>
    <property type="project" value="InterPro"/>
</dbReference>
<evidence type="ECO:0000256" key="9">
    <source>
        <dbReference type="HAMAP-Rule" id="MF_01471"/>
    </source>
</evidence>
<dbReference type="KEGG" id="wei:EQG49_10945"/>
<comment type="similarity">
    <text evidence="2 9">Belongs to the CRISPR-associated endoribonuclease Cas2 protein family.</text>
</comment>
<keyword evidence="6 9" id="KW-0378">Hydrolase</keyword>
<proteinExistence type="inferred from homology"/>
<keyword evidence="5 9" id="KW-0255">Endonuclease</keyword>
<dbReference type="GO" id="GO:0043571">
    <property type="term" value="P:maintenance of CRISPR repeat elements"/>
    <property type="evidence" value="ECO:0007669"/>
    <property type="project" value="UniProtKB-UniRule"/>
</dbReference>
<dbReference type="AlphaFoldDB" id="A0A4P6YVY6"/>
<evidence type="ECO:0000256" key="1">
    <source>
        <dbReference type="ARBA" id="ARBA00001946"/>
    </source>
</evidence>
<dbReference type="InterPro" id="IPR021127">
    <property type="entry name" value="CRISPR_associated_Cas2"/>
</dbReference>
<dbReference type="GO" id="GO:0016787">
    <property type="term" value="F:hydrolase activity"/>
    <property type="evidence" value="ECO:0007669"/>
    <property type="project" value="UniProtKB-KW"/>
</dbReference>
<evidence type="ECO:0000256" key="8">
    <source>
        <dbReference type="ARBA" id="ARBA00023118"/>
    </source>
</evidence>
<comment type="function">
    <text evidence="9">CRISPR (clustered regularly interspaced short palindromic repeat), is an adaptive immune system that provides protection against mobile genetic elements (viruses, transposable elements and conjugative plasmids). CRISPR clusters contain sequences complementary to antecedent mobile elements and target invading nucleic acids. CRISPR clusters are transcribed and processed into CRISPR RNA (crRNA). Functions as a ssRNA-specific endoribonuclease. Involved in the integration of spacer DNA into the CRISPR cassette.</text>
</comment>
<reference evidence="11" key="1">
    <citation type="submission" date="2019-03" db="EMBL/GenBank/DDBJ databases">
        <title>Weissella sp. 26KH-42 Genome sequencing.</title>
        <authorList>
            <person name="Heo J."/>
            <person name="Kim S.-J."/>
            <person name="Kim J.-S."/>
            <person name="Hong S.-B."/>
            <person name="Kwon S.-W."/>
        </authorList>
    </citation>
    <scope>NUCLEOTIDE SEQUENCE [LARGE SCALE GENOMIC DNA]</scope>
    <source>
        <strain evidence="11">26KH-42</strain>
    </source>
</reference>
<protein>
    <recommendedName>
        <fullName evidence="9">CRISPR-associated endoribonuclease Cas2</fullName>
        <ecNumber evidence="9">3.1.-.-</ecNumber>
    </recommendedName>
</protein>
<evidence type="ECO:0000256" key="4">
    <source>
        <dbReference type="ARBA" id="ARBA00022723"/>
    </source>
</evidence>
<evidence type="ECO:0000256" key="2">
    <source>
        <dbReference type="ARBA" id="ARBA00009959"/>
    </source>
</evidence>
<evidence type="ECO:0000256" key="3">
    <source>
        <dbReference type="ARBA" id="ARBA00022722"/>
    </source>
</evidence>
<keyword evidence="4 9" id="KW-0479">Metal-binding</keyword>
<evidence type="ECO:0000256" key="5">
    <source>
        <dbReference type="ARBA" id="ARBA00022759"/>
    </source>
</evidence>
<dbReference type="OrthoDB" id="9791737at2"/>
<evidence type="ECO:0000256" key="7">
    <source>
        <dbReference type="ARBA" id="ARBA00022842"/>
    </source>
</evidence>
<keyword evidence="11" id="KW-1185">Reference proteome</keyword>